<proteinExistence type="predicted"/>
<keyword evidence="2" id="KW-0012">Acyltransferase</keyword>
<dbReference type="PANTHER" id="PTHR43877">
    <property type="entry name" value="AMINOALKYLPHOSPHONATE N-ACETYLTRANSFERASE-RELATED-RELATED"/>
    <property type="match status" value="1"/>
</dbReference>
<dbReference type="GO" id="GO:0016747">
    <property type="term" value="F:acyltransferase activity, transferring groups other than amino-acyl groups"/>
    <property type="evidence" value="ECO:0007669"/>
    <property type="project" value="InterPro"/>
</dbReference>
<reference evidence="4" key="1">
    <citation type="submission" date="2015-10" db="EMBL/GenBank/DDBJ databases">
        <authorList>
            <person name="Gilbert D.G."/>
        </authorList>
    </citation>
    <scope>NUCLEOTIDE SEQUENCE</scope>
</reference>
<sequence length="169" mass="18471">MSDITIRLAVRDDLPRLHAVIERAYRGDSARAGWTHEADLLDGTRTDIATLEASLANPAERLLVALNGDAPIGCVQVTDRGDGLAYLGLLCIEPTLQTAGLGKRLIDAAETLARGTFGTSAMEMTVIENRVELIAYYERRGYVRTGERRDFPVAVIPPFYMTVLVKPLA</sequence>
<evidence type="ECO:0000313" key="4">
    <source>
        <dbReference type="EMBL" id="CUS45988.1"/>
    </source>
</evidence>
<dbReference type="InterPro" id="IPR050832">
    <property type="entry name" value="Bact_Acetyltransf"/>
</dbReference>
<dbReference type="InterPro" id="IPR000182">
    <property type="entry name" value="GNAT_dom"/>
</dbReference>
<gene>
    <name evidence="4" type="ORF">MGWOODY_Smn1092</name>
</gene>
<dbReference type="Pfam" id="PF00583">
    <property type="entry name" value="Acetyltransf_1"/>
    <property type="match status" value="1"/>
</dbReference>
<dbReference type="CDD" id="cd04301">
    <property type="entry name" value="NAT_SF"/>
    <property type="match status" value="1"/>
</dbReference>
<organism evidence="4">
    <name type="scientific">hydrothermal vent metagenome</name>
    <dbReference type="NCBI Taxonomy" id="652676"/>
    <lineage>
        <taxon>unclassified sequences</taxon>
        <taxon>metagenomes</taxon>
        <taxon>ecological metagenomes</taxon>
    </lineage>
</organism>
<dbReference type="SUPFAM" id="SSF55729">
    <property type="entry name" value="Acyl-CoA N-acyltransferases (Nat)"/>
    <property type="match status" value="1"/>
</dbReference>
<dbReference type="PROSITE" id="PS51186">
    <property type="entry name" value="GNAT"/>
    <property type="match status" value="1"/>
</dbReference>
<feature type="domain" description="N-acetyltransferase" evidence="3">
    <location>
        <begin position="4"/>
        <end position="166"/>
    </location>
</feature>
<dbReference type="PANTHER" id="PTHR43877:SF2">
    <property type="entry name" value="AMINOALKYLPHOSPHONATE N-ACETYLTRANSFERASE-RELATED"/>
    <property type="match status" value="1"/>
</dbReference>
<accession>A0A160TMZ8</accession>
<dbReference type="EMBL" id="CZQE01000323">
    <property type="protein sequence ID" value="CUS45988.1"/>
    <property type="molecule type" value="Genomic_DNA"/>
</dbReference>
<evidence type="ECO:0000259" key="3">
    <source>
        <dbReference type="PROSITE" id="PS51186"/>
    </source>
</evidence>
<dbReference type="AlphaFoldDB" id="A0A160TMZ8"/>
<dbReference type="InterPro" id="IPR016181">
    <property type="entry name" value="Acyl_CoA_acyltransferase"/>
</dbReference>
<dbReference type="Gene3D" id="3.40.630.30">
    <property type="match status" value="1"/>
</dbReference>
<evidence type="ECO:0000256" key="1">
    <source>
        <dbReference type="ARBA" id="ARBA00022679"/>
    </source>
</evidence>
<keyword evidence="1 4" id="KW-0808">Transferase</keyword>
<protein>
    <submittedName>
        <fullName evidence="4">Histone acetyltransferase HPA2 and related acetyltransferases</fullName>
    </submittedName>
</protein>
<evidence type="ECO:0000256" key="2">
    <source>
        <dbReference type="ARBA" id="ARBA00023315"/>
    </source>
</evidence>
<name>A0A160TMZ8_9ZZZZ</name>